<dbReference type="InterPro" id="IPR029058">
    <property type="entry name" value="AB_hydrolase_fold"/>
</dbReference>
<dbReference type="Pfam" id="PF11339">
    <property type="entry name" value="DUF3141"/>
    <property type="match status" value="1"/>
</dbReference>
<evidence type="ECO:0000313" key="1">
    <source>
        <dbReference type="EMBL" id="SUS06739.1"/>
    </source>
</evidence>
<gene>
    <name evidence="1" type="ORF">DF3PB_320002</name>
</gene>
<dbReference type="InterPro" id="IPR051321">
    <property type="entry name" value="PHA/PHB_synthase"/>
</dbReference>
<dbReference type="InterPro" id="IPR024501">
    <property type="entry name" value="DUF3141"/>
</dbReference>
<sequence>MDIRDNRGAPASGARTPFQEMALFPFAAPWAEFVSKAFQPLAMPLSPPSLGGAGAPLPATSAMAFSGPLGEYLTDCTQRTILFWDVLRRRSQEYYAHKEKSLPSVLMFDADVILDGRTFARPVNYILVKIRPPEGVVLNATKRPFVVVDPRAGHGPGIGGFKADSELGVAMRAGHTCYFVGFYPEPVAGQTIEDIMHAEALFLEKIHELHPDAEGKPCVIGNCQAGWAVMMLAAVRPELFGPIIVPGSPLSYWAGVKGKNPMRYTGGLMGGSWLTAMGSDLAGGKFHGSSLVSNFENLNPSNTFWSKNYNVWSNVDTEAERFLEFERWWGAHVNLNAEEIQWIVDQLFIGNRLATGELTTSDGVRVDLSNIRSPIVCFCSEGDNITPPQQALGWIVDLYEHDDDIKAHNQTIVYSVHKSTGHLGIFVSGGVAKKEHQEFASNIDLIDVLPPGLYELVLEPKSAAAAGGDFVYGDWISRFERRTLADVRAIVQPNAEDERRFATVRGVSEVNLGLYRTMLQPFVKSWANDQTVDWLNKMQLAEFPYLLFSDKNPLMQEVARLAEQVRSERAPTSTDNPFVQFQEAFSRQMVAALDGWRDFRDRSLEQLFLAVYGNPVLQAMVGLRATDDEPRRRPGLEPEEINFIKDRLADLKARIAVGGLREAVMRSLIYIGLAGPGMDERVFNVLNDIRSAHGDMSLAQFKTLLREQFFALILDQSTALATIPAMLPKDAEARKAAFEQIRTVVTASGIPEGTRAERLAEVGAMFAPAA</sequence>
<dbReference type="PANTHER" id="PTHR36837:SF2">
    <property type="entry name" value="POLY(3-HYDROXYALKANOATE) POLYMERASE SUBUNIT PHAC"/>
    <property type="match status" value="1"/>
</dbReference>
<name>A0A380TGD1_9ZZZZ</name>
<protein>
    <recommendedName>
        <fullName evidence="2">3-hydroxyalkanoate synthetase</fullName>
    </recommendedName>
</protein>
<dbReference type="AlphaFoldDB" id="A0A380TGD1"/>
<dbReference type="Gene3D" id="3.40.50.1820">
    <property type="entry name" value="alpha/beta hydrolase"/>
    <property type="match status" value="1"/>
</dbReference>
<evidence type="ECO:0008006" key="2">
    <source>
        <dbReference type="Google" id="ProtNLM"/>
    </source>
</evidence>
<accession>A0A380TGD1</accession>
<dbReference type="SUPFAM" id="SSF53474">
    <property type="entry name" value="alpha/beta-Hydrolases"/>
    <property type="match status" value="1"/>
</dbReference>
<proteinExistence type="predicted"/>
<dbReference type="EMBL" id="UIDG01000246">
    <property type="protein sequence ID" value="SUS06739.1"/>
    <property type="molecule type" value="Genomic_DNA"/>
</dbReference>
<organism evidence="1">
    <name type="scientific">metagenome</name>
    <dbReference type="NCBI Taxonomy" id="256318"/>
    <lineage>
        <taxon>unclassified sequences</taxon>
        <taxon>metagenomes</taxon>
    </lineage>
</organism>
<reference evidence="1" key="1">
    <citation type="submission" date="2018-07" db="EMBL/GenBank/DDBJ databases">
        <authorList>
            <person name="Quirk P.G."/>
            <person name="Krulwich T.A."/>
        </authorList>
    </citation>
    <scope>NUCLEOTIDE SEQUENCE</scope>
</reference>
<dbReference type="PANTHER" id="PTHR36837">
    <property type="entry name" value="POLY(3-HYDROXYALKANOATE) POLYMERASE SUBUNIT PHAC"/>
    <property type="match status" value="1"/>
</dbReference>